<protein>
    <submittedName>
        <fullName evidence="1">DUF370 domain-containing protein</fullName>
    </submittedName>
</protein>
<dbReference type="PANTHER" id="PTHR38449">
    <property type="entry name" value="REGULATORY PROTEIN TM_1690-RELATED"/>
    <property type="match status" value="1"/>
</dbReference>
<comment type="caution">
    <text evidence="1">The sequence shown here is derived from an EMBL/GenBank/DDBJ whole genome shotgun (WGS) entry which is preliminary data.</text>
</comment>
<name>A0A928VQY4_9CYAN</name>
<dbReference type="PANTHER" id="PTHR38449:SF1">
    <property type="entry name" value="REGULATORY PROTEIN SSL2874-RELATED"/>
    <property type="match status" value="1"/>
</dbReference>
<evidence type="ECO:0000313" key="2">
    <source>
        <dbReference type="Proteomes" id="UP000625316"/>
    </source>
</evidence>
<keyword evidence="2" id="KW-1185">Reference proteome</keyword>
<reference evidence="1" key="1">
    <citation type="submission" date="2020-10" db="EMBL/GenBank/DDBJ databases">
        <authorList>
            <person name="Castelo-Branco R."/>
            <person name="Eusebio N."/>
            <person name="Adriana R."/>
            <person name="Vieira A."/>
            <person name="Brugerolle De Fraissinette N."/>
            <person name="Rezende De Castro R."/>
            <person name="Schneider M.P."/>
            <person name="Vasconcelos V."/>
            <person name="Leao P.N."/>
        </authorList>
    </citation>
    <scope>NUCLEOTIDE SEQUENCE</scope>
    <source>
        <strain evidence="1">LEGE 11480</strain>
    </source>
</reference>
<dbReference type="Proteomes" id="UP000625316">
    <property type="component" value="Unassembled WGS sequence"/>
</dbReference>
<dbReference type="AlphaFoldDB" id="A0A928VQY4"/>
<proteinExistence type="predicted"/>
<evidence type="ECO:0000313" key="1">
    <source>
        <dbReference type="EMBL" id="MBE9030489.1"/>
    </source>
</evidence>
<sequence length="80" mass="8618">MNSQISSSGKLAGIGFRGFISTQRVLTITTPGFASVKQIIAEARERRELIDATHGRRIKSVIIMDSGHVILSATPPKKVA</sequence>
<dbReference type="Pfam" id="PF04025">
    <property type="entry name" value="RemA-like"/>
    <property type="match status" value="1"/>
</dbReference>
<accession>A0A928VQY4</accession>
<organism evidence="1 2">
    <name type="scientific">Romeriopsis navalis LEGE 11480</name>
    <dbReference type="NCBI Taxonomy" id="2777977"/>
    <lineage>
        <taxon>Bacteria</taxon>
        <taxon>Bacillati</taxon>
        <taxon>Cyanobacteriota</taxon>
        <taxon>Cyanophyceae</taxon>
        <taxon>Leptolyngbyales</taxon>
        <taxon>Leptolyngbyaceae</taxon>
        <taxon>Romeriopsis</taxon>
        <taxon>Romeriopsis navalis</taxon>
    </lineage>
</organism>
<dbReference type="InterPro" id="IPR007169">
    <property type="entry name" value="RemA-like"/>
</dbReference>
<dbReference type="RefSeq" id="WP_264325317.1">
    <property type="nucleotide sequence ID" value="NZ_JADEXQ010000037.1"/>
</dbReference>
<gene>
    <name evidence="1" type="ORF">IQ266_12180</name>
</gene>
<dbReference type="EMBL" id="JADEXQ010000037">
    <property type="protein sequence ID" value="MBE9030489.1"/>
    <property type="molecule type" value="Genomic_DNA"/>
</dbReference>